<feature type="transmembrane region" description="Helical" evidence="3">
    <location>
        <begin position="6"/>
        <end position="29"/>
    </location>
</feature>
<evidence type="ECO:0000256" key="3">
    <source>
        <dbReference type="SAM" id="Phobius"/>
    </source>
</evidence>
<feature type="active site" description="Proton donor/acceptor" evidence="2">
    <location>
        <position position="189"/>
    </location>
</feature>
<evidence type="ECO:0000313" key="4">
    <source>
        <dbReference type="EMBL" id="EPD31393.1"/>
    </source>
</evidence>
<sequence length="269" mass="29073">MLNSLLALPASLFYIFGITLTTIIALSVIRSRAAARQNVGTRNRKLQAYTAVLAVLALLAFSFPTVSQHLWSQSARQLAQYAQELDQEYETMFAAALAYNERLSPTAYRNVGDPAGSTPEVDAEYEEYEQLLSINGSSVMGGLNIPAIDVEIPIFHGTGASSLDQGAGHLFHTALPVGGPGTHSAVSAHAGMAGKRLFTDLDQLKEGDTWTVTVLNHNLTYRVIKREVVTPTNLQPLAPEPGRDLMSLITCTPTGINSHRLIITGERVD</sequence>
<dbReference type="Gene3D" id="2.40.260.10">
    <property type="entry name" value="Sortase"/>
    <property type="match status" value="1"/>
</dbReference>
<name>A0A9W5RFA3_9ACTO</name>
<feature type="active site" description="Acyl-thioester intermediate" evidence="2">
    <location>
        <position position="251"/>
    </location>
</feature>
<dbReference type="Pfam" id="PF04203">
    <property type="entry name" value="Sortase"/>
    <property type="match status" value="1"/>
</dbReference>
<evidence type="ECO:0000313" key="5">
    <source>
        <dbReference type="Proteomes" id="UP000014387"/>
    </source>
</evidence>
<dbReference type="GO" id="GO:0016787">
    <property type="term" value="F:hydrolase activity"/>
    <property type="evidence" value="ECO:0007669"/>
    <property type="project" value="UniProtKB-KW"/>
</dbReference>
<dbReference type="InterPro" id="IPR023365">
    <property type="entry name" value="Sortase_dom-sf"/>
</dbReference>
<dbReference type="OrthoDB" id="5242161at2"/>
<keyword evidence="3" id="KW-0812">Transmembrane</keyword>
<dbReference type="InterPro" id="IPR042002">
    <property type="entry name" value="Sortase_C"/>
</dbReference>
<comment type="caution">
    <text evidence="4">The sequence shown here is derived from an EMBL/GenBank/DDBJ whole genome shotgun (WGS) entry which is preliminary data.</text>
</comment>
<evidence type="ECO:0000256" key="1">
    <source>
        <dbReference type="ARBA" id="ARBA00022801"/>
    </source>
</evidence>
<dbReference type="CDD" id="cd05827">
    <property type="entry name" value="Sortase_C"/>
    <property type="match status" value="1"/>
</dbReference>
<proteinExistence type="predicted"/>
<dbReference type="Proteomes" id="UP000014387">
    <property type="component" value="Unassembled WGS sequence"/>
</dbReference>
<dbReference type="NCBIfam" id="TIGR01076">
    <property type="entry name" value="sortase_fam"/>
    <property type="match status" value="1"/>
</dbReference>
<keyword evidence="3" id="KW-1133">Transmembrane helix</keyword>
<accession>A0A9W5RFA3</accession>
<keyword evidence="1" id="KW-0378">Hydrolase</keyword>
<dbReference type="NCBIfam" id="NF033745">
    <property type="entry name" value="class_C_sortase"/>
    <property type="match status" value="1"/>
</dbReference>
<organism evidence="4 5">
    <name type="scientific">Gleimia europaea ACS-120-V-Col10b</name>
    <dbReference type="NCBI Taxonomy" id="883069"/>
    <lineage>
        <taxon>Bacteria</taxon>
        <taxon>Bacillati</taxon>
        <taxon>Actinomycetota</taxon>
        <taxon>Actinomycetes</taxon>
        <taxon>Actinomycetales</taxon>
        <taxon>Actinomycetaceae</taxon>
        <taxon>Gleimia</taxon>
    </lineage>
</organism>
<keyword evidence="5" id="KW-1185">Reference proteome</keyword>
<protein>
    <submittedName>
        <fullName evidence="4">Sortase</fullName>
    </submittedName>
</protein>
<dbReference type="EMBL" id="AGWN01000001">
    <property type="protein sequence ID" value="EPD31393.1"/>
    <property type="molecule type" value="Genomic_DNA"/>
</dbReference>
<keyword evidence="3" id="KW-0472">Membrane</keyword>
<dbReference type="InterPro" id="IPR005754">
    <property type="entry name" value="Sortase"/>
</dbReference>
<dbReference type="RefSeq" id="WP_016444504.1">
    <property type="nucleotide sequence ID" value="NZ_KE150266.1"/>
</dbReference>
<dbReference type="SUPFAM" id="SSF63817">
    <property type="entry name" value="Sortase"/>
    <property type="match status" value="1"/>
</dbReference>
<gene>
    <name evidence="4" type="ORF">HMPREF9238_01164</name>
</gene>
<evidence type="ECO:0000256" key="2">
    <source>
        <dbReference type="PIRSR" id="PIRSR605754-1"/>
    </source>
</evidence>
<dbReference type="AlphaFoldDB" id="A0A9W5RFA3"/>
<feature type="transmembrane region" description="Helical" evidence="3">
    <location>
        <begin position="49"/>
        <end position="71"/>
    </location>
</feature>
<reference evidence="4 5" key="1">
    <citation type="submission" date="2013-05" db="EMBL/GenBank/DDBJ databases">
        <title>The Genome Sequence of Actinomyces europaeus ACS-120-V-COL10B.</title>
        <authorList>
            <consortium name="The Broad Institute Genomics Platform"/>
            <person name="Earl A."/>
            <person name="Ward D."/>
            <person name="Feldgarden M."/>
            <person name="Gevers D."/>
            <person name="Saerens B."/>
            <person name="Vaneechoutte M."/>
            <person name="Walker B."/>
            <person name="Young S."/>
            <person name="Zeng Q."/>
            <person name="Gargeya S."/>
            <person name="Fitzgerald M."/>
            <person name="Haas B."/>
            <person name="Abouelleil A."/>
            <person name="Allen A.W."/>
            <person name="Alvarado L."/>
            <person name="Arachchi H.M."/>
            <person name="Berlin A.M."/>
            <person name="Chapman S.B."/>
            <person name="Gainer-Dewar J."/>
            <person name="Goldberg J."/>
            <person name="Griggs A."/>
            <person name="Gujja S."/>
            <person name="Hansen M."/>
            <person name="Howarth C."/>
            <person name="Imamovic A."/>
            <person name="Ireland A."/>
            <person name="Larimer J."/>
            <person name="McCowan C."/>
            <person name="Murphy C."/>
            <person name="Pearson M."/>
            <person name="Poon T.W."/>
            <person name="Priest M."/>
            <person name="Roberts A."/>
            <person name="Saif S."/>
            <person name="Shea T."/>
            <person name="Sisk P."/>
            <person name="Sykes S."/>
            <person name="Wortman J."/>
            <person name="Nusbaum C."/>
            <person name="Birren B."/>
        </authorList>
    </citation>
    <scope>NUCLEOTIDE SEQUENCE [LARGE SCALE GENOMIC DNA]</scope>
    <source>
        <strain evidence="4 5">ACS-120-V-Col10b</strain>
    </source>
</reference>